<sequence length="37" mass="4276">SRITLDRHEQQHSAERSCVVPVRRLHCSCQFLPVCLA</sequence>
<evidence type="ECO:0000313" key="1">
    <source>
        <dbReference type="Proteomes" id="UP000050741"/>
    </source>
</evidence>
<reference evidence="1" key="1">
    <citation type="submission" date="2014-05" db="EMBL/GenBank/DDBJ databases">
        <title>The genome and life-stage specific transcriptomes of Globodera pallida elucidate key aspects of plant parasitism by a cyst nematode.</title>
        <authorList>
            <person name="Cotton J.A."/>
            <person name="Lilley C.J."/>
            <person name="Jones L.M."/>
            <person name="Kikuchi T."/>
            <person name="Reid A.J."/>
            <person name="Thorpe P."/>
            <person name="Tsai I.J."/>
            <person name="Beasley H."/>
            <person name="Blok V."/>
            <person name="Cock P.J.A."/>
            <person name="Van den Akker S.E."/>
            <person name="Holroyd N."/>
            <person name="Hunt M."/>
            <person name="Mantelin S."/>
            <person name="Naghra H."/>
            <person name="Pain A."/>
            <person name="Palomares-Rius J.E."/>
            <person name="Zarowiecki M."/>
            <person name="Berriman M."/>
            <person name="Jones J.T."/>
            <person name="Urwin P.E."/>
        </authorList>
    </citation>
    <scope>NUCLEOTIDE SEQUENCE [LARGE SCALE GENOMIC DNA]</scope>
    <source>
        <strain evidence="1">Lindley</strain>
    </source>
</reference>
<proteinExistence type="predicted"/>
<evidence type="ECO:0000313" key="2">
    <source>
        <dbReference type="WBParaSite" id="GPLIN_000365600"/>
    </source>
</evidence>
<organism evidence="1 2">
    <name type="scientific">Globodera pallida</name>
    <name type="common">Potato cyst nematode worm</name>
    <name type="synonym">Heterodera pallida</name>
    <dbReference type="NCBI Taxonomy" id="36090"/>
    <lineage>
        <taxon>Eukaryota</taxon>
        <taxon>Metazoa</taxon>
        <taxon>Ecdysozoa</taxon>
        <taxon>Nematoda</taxon>
        <taxon>Chromadorea</taxon>
        <taxon>Rhabditida</taxon>
        <taxon>Tylenchina</taxon>
        <taxon>Tylenchomorpha</taxon>
        <taxon>Tylenchoidea</taxon>
        <taxon>Heteroderidae</taxon>
        <taxon>Heteroderinae</taxon>
        <taxon>Globodera</taxon>
    </lineage>
</organism>
<protein>
    <submittedName>
        <fullName evidence="2">Transposase</fullName>
    </submittedName>
</protein>
<dbReference type="AlphaFoldDB" id="A0A183BSS0"/>
<dbReference type="WBParaSite" id="GPLIN_000365600">
    <property type="protein sequence ID" value="GPLIN_000365600"/>
    <property type="gene ID" value="GPLIN_000365600"/>
</dbReference>
<reference evidence="2" key="2">
    <citation type="submission" date="2016-06" db="UniProtKB">
        <authorList>
            <consortium name="WormBaseParasite"/>
        </authorList>
    </citation>
    <scope>IDENTIFICATION</scope>
</reference>
<keyword evidence="1" id="KW-1185">Reference proteome</keyword>
<accession>A0A183BSS0</accession>
<dbReference type="Proteomes" id="UP000050741">
    <property type="component" value="Unassembled WGS sequence"/>
</dbReference>
<name>A0A183BSS0_GLOPA</name>